<sequence length="181" mass="21036">MKFSKLIFLFVLCFSLTSCYEKLDFDQLDNYVYEPIFTSSLTSFTLVPGQFFNSQGVQENSIVDETRFEIFETNIVKDNVVQLDFYAEIKNEFDRDVTINIDFLDDNDREIYTFSTINVRSGELNFTYLEEIEISQNPDIVNVTKVKIEASLENTGTQMNPNSTEEFEFKSSVTAYIQTKL</sequence>
<protein>
    <submittedName>
        <fullName evidence="2">Uncharacterized protein</fullName>
    </submittedName>
</protein>
<keyword evidence="1" id="KW-0732">Signal</keyword>
<evidence type="ECO:0000313" key="3">
    <source>
        <dbReference type="Proteomes" id="UP001595826"/>
    </source>
</evidence>
<feature type="chain" id="PRO_5045298167" evidence="1">
    <location>
        <begin position="21"/>
        <end position="181"/>
    </location>
</feature>
<dbReference type="Proteomes" id="UP001595826">
    <property type="component" value="Unassembled WGS sequence"/>
</dbReference>
<evidence type="ECO:0000256" key="1">
    <source>
        <dbReference type="SAM" id="SignalP"/>
    </source>
</evidence>
<accession>A0ABV8R7V7</accession>
<gene>
    <name evidence="2" type="ORF">ACFOWD_06310</name>
</gene>
<proteinExistence type="predicted"/>
<evidence type="ECO:0000313" key="2">
    <source>
        <dbReference type="EMBL" id="MFC4268512.1"/>
    </source>
</evidence>
<dbReference type="PROSITE" id="PS51257">
    <property type="entry name" value="PROKAR_LIPOPROTEIN"/>
    <property type="match status" value="1"/>
</dbReference>
<feature type="signal peptide" evidence="1">
    <location>
        <begin position="1"/>
        <end position="20"/>
    </location>
</feature>
<name>A0ABV8R7V7_9FLAO</name>
<reference evidence="3" key="1">
    <citation type="journal article" date="2019" name="Int. J. Syst. Evol. Microbiol.">
        <title>The Global Catalogue of Microorganisms (GCM) 10K type strain sequencing project: providing services to taxonomists for standard genome sequencing and annotation.</title>
        <authorList>
            <consortium name="The Broad Institute Genomics Platform"/>
            <consortium name="The Broad Institute Genome Sequencing Center for Infectious Disease"/>
            <person name="Wu L."/>
            <person name="Ma J."/>
        </authorList>
    </citation>
    <scope>NUCLEOTIDE SEQUENCE [LARGE SCALE GENOMIC DNA]</scope>
    <source>
        <strain evidence="3">CECT 8655</strain>
    </source>
</reference>
<comment type="caution">
    <text evidence="2">The sequence shown here is derived from an EMBL/GenBank/DDBJ whole genome shotgun (WGS) entry which is preliminary data.</text>
</comment>
<dbReference type="EMBL" id="JBHSCY010000001">
    <property type="protein sequence ID" value="MFC4268512.1"/>
    <property type="molecule type" value="Genomic_DNA"/>
</dbReference>
<dbReference type="RefSeq" id="WP_377409035.1">
    <property type="nucleotide sequence ID" value="NZ_JBHSCY010000001.1"/>
</dbReference>
<organism evidence="2 3">
    <name type="scientific">Polaribacter marinivivus</name>
    <dbReference type="NCBI Taxonomy" id="1524260"/>
    <lineage>
        <taxon>Bacteria</taxon>
        <taxon>Pseudomonadati</taxon>
        <taxon>Bacteroidota</taxon>
        <taxon>Flavobacteriia</taxon>
        <taxon>Flavobacteriales</taxon>
        <taxon>Flavobacteriaceae</taxon>
    </lineage>
</organism>
<keyword evidence="3" id="KW-1185">Reference proteome</keyword>